<dbReference type="eggNOG" id="COG0438">
    <property type="taxonomic scope" value="Bacteria"/>
</dbReference>
<dbReference type="Proteomes" id="UP000002019">
    <property type="component" value="Chromosome"/>
</dbReference>
<protein>
    <submittedName>
        <fullName evidence="3">Phosphatidylinositol N-acetylglucosaminyltransferase</fullName>
        <ecNumber evidence="3">2.4.1.198</ecNumber>
    </submittedName>
</protein>
<dbReference type="Pfam" id="PF00534">
    <property type="entry name" value="Glycos_transf_1"/>
    <property type="match status" value="1"/>
</dbReference>
<dbReference type="RefSeq" id="WP_015424008.1">
    <property type="nucleotide sequence ID" value="NC_020449.1"/>
</dbReference>
<dbReference type="HOGENOM" id="CLU_009583_2_4_0"/>
<evidence type="ECO:0000259" key="1">
    <source>
        <dbReference type="Pfam" id="PF00534"/>
    </source>
</evidence>
<evidence type="ECO:0000313" key="4">
    <source>
        <dbReference type="Proteomes" id="UP000002019"/>
    </source>
</evidence>
<dbReference type="STRING" id="459349.CLOAM0240"/>
<dbReference type="EMBL" id="CU466930">
    <property type="protein sequence ID" value="CAO80147.1"/>
    <property type="molecule type" value="Genomic_DNA"/>
</dbReference>
<dbReference type="InterPro" id="IPR028098">
    <property type="entry name" value="Glyco_trans_4-like_N"/>
</dbReference>
<feature type="domain" description="Glycosyl transferase family 1" evidence="1">
    <location>
        <begin position="210"/>
        <end position="352"/>
    </location>
</feature>
<dbReference type="KEGG" id="caci:CLOAM0240"/>
<dbReference type="AlphaFoldDB" id="B0VF95"/>
<keyword evidence="3" id="KW-0808">Transferase</keyword>
<gene>
    <name evidence="3" type="ordered locus">CLOAM0240</name>
</gene>
<keyword evidence="3" id="KW-0328">Glycosyltransferase</keyword>
<evidence type="ECO:0000313" key="3">
    <source>
        <dbReference type="EMBL" id="CAO80147.1"/>
    </source>
</evidence>
<sequence length="388" mass="44072">MKVLIIPSWYPYPQKPTAGRFFLDQAIALSRNSNYEYEILNWGQNEYQLQIRHPFAAVSKIVNYLTAKTETRNITPNLKEIKIPHLTWTSRLFYGNIKALVKKLDSLSRPDIIHSYVTFPAGFLAFRLAEKWKIPYIISEHSGPFPFPEYVIRNKVSKKITLPLHNASAVLAVSRFLQAQILSSCSVQSIVIPNLVDTDFYQPADKEEGKCFSFFSLSILTYAKGVMDLVDAFALAVQKGLDADLYIGGDGYLRSKIKQKITKYHLEHRLHLLGYLTPQQALEQYQKCDCYILPSHIESFSLVLLEAMACGKPTLATDCGGPRDIVTPETGILIPPKKPFLMAEAMLKMKENINNYSPARIREICITNYSPPVICKKITAIYQNILQK</sequence>
<proteinExistence type="predicted"/>
<accession>B0VF95</accession>
<organism evidence="3 4">
    <name type="scientific">Cloacimonas acidaminovorans (strain Evry)</name>
    <dbReference type="NCBI Taxonomy" id="459349"/>
    <lineage>
        <taxon>Bacteria</taxon>
        <taxon>Pseudomonadati</taxon>
        <taxon>Candidatus Cloacimonadota</taxon>
        <taxon>Candidatus Cloacimonadia</taxon>
        <taxon>Candidatus Cloacimonadales</taxon>
        <taxon>Candidatus Cloacimonadaceae</taxon>
        <taxon>Candidatus Cloacimonas</taxon>
    </lineage>
</organism>
<dbReference type="CAZy" id="GT4">
    <property type="family name" value="Glycosyltransferase Family 4"/>
</dbReference>
<dbReference type="GO" id="GO:0017176">
    <property type="term" value="F:phosphatidylinositol N-acetylglucosaminyltransferase activity"/>
    <property type="evidence" value="ECO:0007669"/>
    <property type="project" value="UniProtKB-EC"/>
</dbReference>
<dbReference type="InterPro" id="IPR001296">
    <property type="entry name" value="Glyco_trans_1"/>
</dbReference>
<dbReference type="SUPFAM" id="SSF53756">
    <property type="entry name" value="UDP-Glycosyltransferase/glycogen phosphorylase"/>
    <property type="match status" value="1"/>
</dbReference>
<dbReference type="Gene3D" id="3.40.50.2000">
    <property type="entry name" value="Glycogen Phosphorylase B"/>
    <property type="match status" value="2"/>
</dbReference>
<dbReference type="PANTHER" id="PTHR12526">
    <property type="entry name" value="GLYCOSYLTRANSFERASE"/>
    <property type="match status" value="1"/>
</dbReference>
<keyword evidence="4" id="KW-1185">Reference proteome</keyword>
<evidence type="ECO:0000259" key="2">
    <source>
        <dbReference type="Pfam" id="PF13439"/>
    </source>
</evidence>
<dbReference type="EC" id="2.4.1.198" evidence="3"/>
<dbReference type="Pfam" id="PF13439">
    <property type="entry name" value="Glyco_transf_4"/>
    <property type="match status" value="1"/>
</dbReference>
<feature type="domain" description="Glycosyltransferase subfamily 4-like N-terminal" evidence="2">
    <location>
        <begin position="85"/>
        <end position="199"/>
    </location>
</feature>
<name>B0VF95_CLOAI</name>
<dbReference type="OrthoDB" id="9795068at2"/>
<reference evidence="3 4" key="1">
    <citation type="journal article" date="2008" name="J. Bacteriol.">
        <title>'Candidatus Cloacamonas acidaminovorans': genome sequence reconstruction provides a first glimpse of a new bacterial division.</title>
        <authorList>
            <person name="Pelletier E."/>
            <person name="Kreimeyer A."/>
            <person name="Bocs S."/>
            <person name="Rouy Z."/>
            <person name="Gyapay G."/>
            <person name="Chouari R."/>
            <person name="Riviere D."/>
            <person name="Ganesan A."/>
            <person name="Daegelen P."/>
            <person name="Sghir A."/>
            <person name="Cohen G.N."/>
            <person name="Medigue C."/>
            <person name="Weissenbach J."/>
            <person name="Le Paslier D."/>
        </authorList>
    </citation>
    <scope>NUCLEOTIDE SEQUENCE [LARGE SCALE GENOMIC DNA]</scope>
    <source>
        <strain evidence="4">Evry</strain>
    </source>
</reference>